<evidence type="ECO:0000256" key="1">
    <source>
        <dbReference type="SAM" id="MobiDB-lite"/>
    </source>
</evidence>
<keyword evidence="3" id="KW-1185">Reference proteome</keyword>
<protein>
    <submittedName>
        <fullName evidence="2">Uncharacterized protein</fullName>
    </submittedName>
</protein>
<reference evidence="2" key="2">
    <citation type="submission" date="2018-03" db="EMBL/GenBank/DDBJ databases">
        <title>The Triticum urartu genome reveals the dynamic nature of wheat genome evolution.</title>
        <authorList>
            <person name="Ling H."/>
            <person name="Ma B."/>
            <person name="Shi X."/>
            <person name="Liu H."/>
            <person name="Dong L."/>
            <person name="Sun H."/>
            <person name="Cao Y."/>
            <person name="Gao Q."/>
            <person name="Zheng S."/>
            <person name="Li Y."/>
            <person name="Yu Y."/>
            <person name="Du H."/>
            <person name="Qi M."/>
            <person name="Li Y."/>
            <person name="Yu H."/>
            <person name="Cui Y."/>
            <person name="Wang N."/>
            <person name="Chen C."/>
            <person name="Wu H."/>
            <person name="Zhao Y."/>
            <person name="Zhang J."/>
            <person name="Li Y."/>
            <person name="Zhou W."/>
            <person name="Zhang B."/>
            <person name="Hu W."/>
            <person name="Eijk M."/>
            <person name="Tang J."/>
            <person name="Witsenboer H."/>
            <person name="Zhao S."/>
            <person name="Li Z."/>
            <person name="Zhang A."/>
            <person name="Wang D."/>
            <person name="Liang C."/>
        </authorList>
    </citation>
    <scope>NUCLEOTIDE SEQUENCE [LARGE SCALE GENOMIC DNA]</scope>
    <source>
        <strain evidence="2">cv. G1812</strain>
    </source>
</reference>
<dbReference type="Gramene" id="TuG1812G0300003777.01.T01">
    <property type="protein sequence ID" value="TuG1812G0300003777.01.T01.cds375360"/>
    <property type="gene ID" value="TuG1812G0300003777.01"/>
</dbReference>
<reference evidence="3" key="1">
    <citation type="journal article" date="2013" name="Nature">
        <title>Draft genome of the wheat A-genome progenitor Triticum urartu.</title>
        <authorList>
            <person name="Ling H.Q."/>
            <person name="Zhao S."/>
            <person name="Liu D."/>
            <person name="Wang J."/>
            <person name="Sun H."/>
            <person name="Zhang C."/>
            <person name="Fan H."/>
            <person name="Li D."/>
            <person name="Dong L."/>
            <person name="Tao Y."/>
            <person name="Gao C."/>
            <person name="Wu H."/>
            <person name="Li Y."/>
            <person name="Cui Y."/>
            <person name="Guo X."/>
            <person name="Zheng S."/>
            <person name="Wang B."/>
            <person name="Yu K."/>
            <person name="Liang Q."/>
            <person name="Yang W."/>
            <person name="Lou X."/>
            <person name="Chen J."/>
            <person name="Feng M."/>
            <person name="Jian J."/>
            <person name="Zhang X."/>
            <person name="Luo G."/>
            <person name="Jiang Y."/>
            <person name="Liu J."/>
            <person name="Wang Z."/>
            <person name="Sha Y."/>
            <person name="Zhang B."/>
            <person name="Wu H."/>
            <person name="Tang D."/>
            <person name="Shen Q."/>
            <person name="Xue P."/>
            <person name="Zou S."/>
            <person name="Wang X."/>
            <person name="Liu X."/>
            <person name="Wang F."/>
            <person name="Yang Y."/>
            <person name="An X."/>
            <person name="Dong Z."/>
            <person name="Zhang K."/>
            <person name="Zhang X."/>
            <person name="Luo M.C."/>
            <person name="Dvorak J."/>
            <person name="Tong Y."/>
            <person name="Wang J."/>
            <person name="Yang H."/>
            <person name="Li Z."/>
            <person name="Wang D."/>
            <person name="Zhang A."/>
            <person name="Wang J."/>
        </authorList>
    </citation>
    <scope>NUCLEOTIDE SEQUENCE</scope>
    <source>
        <strain evidence="3">cv. G1812</strain>
    </source>
</reference>
<feature type="compositionally biased region" description="Polar residues" evidence="1">
    <location>
        <begin position="42"/>
        <end position="54"/>
    </location>
</feature>
<evidence type="ECO:0000313" key="3">
    <source>
        <dbReference type="Proteomes" id="UP000015106"/>
    </source>
</evidence>
<accession>A0A8R7TZ81</accession>
<feature type="region of interest" description="Disordered" evidence="1">
    <location>
        <begin position="34"/>
        <end position="54"/>
    </location>
</feature>
<sequence length="54" mass="6176">MKTQHFSNLSFGSRLLLLRQAVISDRLHPHEKLNRADMKSSIVPSKPSNKVTNF</sequence>
<dbReference type="EnsemblPlants" id="TuG1812G0300003777.01.T01">
    <property type="protein sequence ID" value="TuG1812G0300003777.01.T01.cds375360"/>
    <property type="gene ID" value="TuG1812G0300003777.01"/>
</dbReference>
<dbReference type="Proteomes" id="UP000015106">
    <property type="component" value="Chromosome 3"/>
</dbReference>
<organism evidence="2 3">
    <name type="scientific">Triticum urartu</name>
    <name type="common">Red wild einkorn</name>
    <name type="synonym">Crithodium urartu</name>
    <dbReference type="NCBI Taxonomy" id="4572"/>
    <lineage>
        <taxon>Eukaryota</taxon>
        <taxon>Viridiplantae</taxon>
        <taxon>Streptophyta</taxon>
        <taxon>Embryophyta</taxon>
        <taxon>Tracheophyta</taxon>
        <taxon>Spermatophyta</taxon>
        <taxon>Magnoliopsida</taxon>
        <taxon>Liliopsida</taxon>
        <taxon>Poales</taxon>
        <taxon>Poaceae</taxon>
        <taxon>BOP clade</taxon>
        <taxon>Pooideae</taxon>
        <taxon>Triticodae</taxon>
        <taxon>Triticeae</taxon>
        <taxon>Triticinae</taxon>
        <taxon>Triticum</taxon>
    </lineage>
</organism>
<dbReference type="AlphaFoldDB" id="A0A8R7TZ81"/>
<reference evidence="2" key="3">
    <citation type="submission" date="2022-06" db="UniProtKB">
        <authorList>
            <consortium name="EnsemblPlants"/>
        </authorList>
    </citation>
    <scope>IDENTIFICATION</scope>
</reference>
<name>A0A8R7TZ81_TRIUA</name>
<evidence type="ECO:0000313" key="2">
    <source>
        <dbReference type="EnsemblPlants" id="TuG1812G0300003777.01.T01.cds375360"/>
    </source>
</evidence>
<proteinExistence type="predicted"/>